<evidence type="ECO:0000256" key="5">
    <source>
        <dbReference type="ARBA" id="ARBA00022989"/>
    </source>
</evidence>
<evidence type="ECO:0000256" key="2">
    <source>
        <dbReference type="ARBA" id="ARBA00004141"/>
    </source>
</evidence>
<dbReference type="InterPro" id="IPR008915">
    <property type="entry name" value="Peptidase_M50"/>
</dbReference>
<evidence type="ECO:0000256" key="7">
    <source>
        <dbReference type="SAM" id="Phobius"/>
    </source>
</evidence>
<feature type="domain" description="Peptidase M50" evidence="8">
    <location>
        <begin position="10"/>
        <end position="103"/>
    </location>
</feature>
<feature type="transmembrane region" description="Helical" evidence="7">
    <location>
        <begin position="112"/>
        <end position="131"/>
    </location>
</feature>
<reference evidence="9 10" key="1">
    <citation type="submission" date="2019-11" db="EMBL/GenBank/DDBJ databases">
        <authorList>
            <person name="Li X."/>
        </authorList>
    </citation>
    <scope>NUCLEOTIDE SEQUENCE [LARGE SCALE GENOMIC DNA]</scope>
    <source>
        <strain evidence="9 10">L9</strain>
    </source>
</reference>
<gene>
    <name evidence="9" type="ORF">GMD78_02260</name>
</gene>
<keyword evidence="10" id="KW-1185">Reference proteome</keyword>
<dbReference type="EMBL" id="WOCA01000001">
    <property type="protein sequence ID" value="MUK87224.1"/>
    <property type="molecule type" value="Genomic_DNA"/>
</dbReference>
<evidence type="ECO:0000259" key="8">
    <source>
        <dbReference type="Pfam" id="PF02163"/>
    </source>
</evidence>
<evidence type="ECO:0000256" key="1">
    <source>
        <dbReference type="ARBA" id="ARBA00001947"/>
    </source>
</evidence>
<evidence type="ECO:0000256" key="3">
    <source>
        <dbReference type="ARBA" id="ARBA00007931"/>
    </source>
</evidence>
<keyword evidence="6 7" id="KW-0472">Membrane</keyword>
<evidence type="ECO:0000256" key="4">
    <source>
        <dbReference type="ARBA" id="ARBA00022692"/>
    </source>
</evidence>
<dbReference type="Proteomes" id="UP000469125">
    <property type="component" value="Unassembled WGS sequence"/>
</dbReference>
<accession>A0A6N8FG29</accession>
<comment type="cofactor">
    <cofactor evidence="1">
        <name>Zn(2+)</name>
        <dbReference type="ChEBI" id="CHEBI:29105"/>
    </cofactor>
</comment>
<keyword evidence="5 7" id="KW-1133">Transmembrane helix</keyword>
<organism evidence="9 10">
    <name type="scientific">Ornithinibacillus caprae</name>
    <dbReference type="NCBI Taxonomy" id="2678566"/>
    <lineage>
        <taxon>Bacteria</taxon>
        <taxon>Bacillati</taxon>
        <taxon>Bacillota</taxon>
        <taxon>Bacilli</taxon>
        <taxon>Bacillales</taxon>
        <taxon>Bacillaceae</taxon>
        <taxon>Ornithinibacillus</taxon>
    </lineage>
</organism>
<keyword evidence="4 7" id="KW-0812">Transmembrane</keyword>
<proteinExistence type="inferred from homology"/>
<feature type="transmembrane region" description="Helical" evidence="7">
    <location>
        <begin position="82"/>
        <end position="100"/>
    </location>
</feature>
<dbReference type="GO" id="GO:0016020">
    <property type="term" value="C:membrane"/>
    <property type="evidence" value="ECO:0007669"/>
    <property type="project" value="UniProtKB-SubCell"/>
</dbReference>
<evidence type="ECO:0000256" key="6">
    <source>
        <dbReference type="ARBA" id="ARBA00023136"/>
    </source>
</evidence>
<name>A0A6N8FG29_9BACI</name>
<sequence>MDIYLLLYLFLIAAPFSTIIHELGHLVGATIVKADQITLSIGTGKNAYTFSKDNIRISFQPSFLLTGLTKSERSKPYNSLEVAFITFCGPLFNILSFILFTGLHNFVHENSYFFLLMLLNGWIATVNMVPFKVNNKESDGYIIFKQLFKNE</sequence>
<evidence type="ECO:0000313" key="10">
    <source>
        <dbReference type="Proteomes" id="UP000469125"/>
    </source>
</evidence>
<comment type="caution">
    <text evidence="9">The sequence shown here is derived from an EMBL/GenBank/DDBJ whole genome shotgun (WGS) entry which is preliminary data.</text>
</comment>
<protein>
    <recommendedName>
        <fullName evidence="8">Peptidase M50 domain-containing protein</fullName>
    </recommendedName>
</protein>
<comment type="subcellular location">
    <subcellularLocation>
        <location evidence="2">Membrane</location>
        <topology evidence="2">Multi-pass membrane protein</topology>
    </subcellularLocation>
</comment>
<evidence type="ECO:0000313" key="9">
    <source>
        <dbReference type="EMBL" id="MUK87224.1"/>
    </source>
</evidence>
<comment type="similarity">
    <text evidence="3">Belongs to the peptidase M50B family.</text>
</comment>
<dbReference type="RefSeq" id="WP_155666721.1">
    <property type="nucleotide sequence ID" value="NZ_WOCA01000001.1"/>
</dbReference>
<dbReference type="Pfam" id="PF02163">
    <property type="entry name" value="Peptidase_M50"/>
    <property type="match status" value="1"/>
</dbReference>
<dbReference type="GO" id="GO:0006508">
    <property type="term" value="P:proteolysis"/>
    <property type="evidence" value="ECO:0007669"/>
    <property type="project" value="InterPro"/>
</dbReference>
<dbReference type="AlphaFoldDB" id="A0A6N8FG29"/>